<organism evidence="3 4">
    <name type="scientific">Pirellulimonas nuda</name>
    <dbReference type="NCBI Taxonomy" id="2528009"/>
    <lineage>
        <taxon>Bacteria</taxon>
        <taxon>Pseudomonadati</taxon>
        <taxon>Planctomycetota</taxon>
        <taxon>Planctomycetia</taxon>
        <taxon>Pirellulales</taxon>
        <taxon>Lacipirellulaceae</taxon>
        <taxon>Pirellulimonas</taxon>
    </lineage>
</organism>
<evidence type="ECO:0000313" key="4">
    <source>
        <dbReference type="Proteomes" id="UP000317429"/>
    </source>
</evidence>
<evidence type="ECO:0000313" key="3">
    <source>
        <dbReference type="EMBL" id="QDU90822.1"/>
    </source>
</evidence>
<dbReference type="Proteomes" id="UP000317429">
    <property type="component" value="Chromosome"/>
</dbReference>
<feature type="chain" id="PRO_5021858337" evidence="2">
    <location>
        <begin position="20"/>
        <end position="321"/>
    </location>
</feature>
<accession>A0A518DHA3</accession>
<dbReference type="EMBL" id="CP036291">
    <property type="protein sequence ID" value="QDU90822.1"/>
    <property type="molecule type" value="Genomic_DNA"/>
</dbReference>
<sequence precursor="true">MQNVTTFCIALMVATAAIAATPEKDGPDLLVIDNGAVKVGIDRTMGAAITWLSWKDYPQNAVNLHDPGRLVQQSYYAGRPRDRTDEGQSEDWSPWRWNPIQGGGVGSWARVTCFEKLDPTTLSSETIPKLWDMPSEEAAAVLIQATSFEPGMPHVLVVRNQIICRRNDGDPWGPAIRIPQEVPACYFTRGFDSFESYLGGGRWRRENASPGPPWGKARPPKKAVACFNKKGHGVAVFSPGSDGTWNFGPHGQALSDGPQDGPCVHVAPISRVLLGPKSTYAYRYWLVVGRKPQIAAALDDLESKYAEERGVVANPHPISPN</sequence>
<evidence type="ECO:0000256" key="2">
    <source>
        <dbReference type="SAM" id="SignalP"/>
    </source>
</evidence>
<feature type="signal peptide" evidence="2">
    <location>
        <begin position="1"/>
        <end position="19"/>
    </location>
</feature>
<evidence type="ECO:0000256" key="1">
    <source>
        <dbReference type="SAM" id="MobiDB-lite"/>
    </source>
</evidence>
<feature type="region of interest" description="Disordered" evidence="1">
    <location>
        <begin position="77"/>
        <end position="96"/>
    </location>
</feature>
<name>A0A518DHA3_9BACT</name>
<keyword evidence="4" id="KW-1185">Reference proteome</keyword>
<proteinExistence type="predicted"/>
<gene>
    <name evidence="3" type="ORF">Pla175_42350</name>
</gene>
<keyword evidence="2" id="KW-0732">Signal</keyword>
<reference evidence="3 4" key="1">
    <citation type="submission" date="2019-02" db="EMBL/GenBank/DDBJ databases">
        <title>Deep-cultivation of Planctomycetes and their phenomic and genomic characterization uncovers novel biology.</title>
        <authorList>
            <person name="Wiegand S."/>
            <person name="Jogler M."/>
            <person name="Boedeker C."/>
            <person name="Pinto D."/>
            <person name="Vollmers J."/>
            <person name="Rivas-Marin E."/>
            <person name="Kohn T."/>
            <person name="Peeters S.H."/>
            <person name="Heuer A."/>
            <person name="Rast P."/>
            <person name="Oberbeckmann S."/>
            <person name="Bunk B."/>
            <person name="Jeske O."/>
            <person name="Meyerdierks A."/>
            <person name="Storesund J.E."/>
            <person name="Kallscheuer N."/>
            <person name="Luecker S."/>
            <person name="Lage O.M."/>
            <person name="Pohl T."/>
            <person name="Merkel B.J."/>
            <person name="Hornburger P."/>
            <person name="Mueller R.-W."/>
            <person name="Bruemmer F."/>
            <person name="Labrenz M."/>
            <person name="Spormann A.M."/>
            <person name="Op den Camp H."/>
            <person name="Overmann J."/>
            <person name="Amann R."/>
            <person name="Jetten M.S.M."/>
            <person name="Mascher T."/>
            <person name="Medema M.H."/>
            <person name="Devos D.P."/>
            <person name="Kaster A.-K."/>
            <person name="Ovreas L."/>
            <person name="Rohde M."/>
            <person name="Galperin M.Y."/>
            <person name="Jogler C."/>
        </authorList>
    </citation>
    <scope>NUCLEOTIDE SEQUENCE [LARGE SCALE GENOMIC DNA]</scope>
    <source>
        <strain evidence="3 4">Pla175</strain>
    </source>
</reference>
<dbReference type="KEGG" id="pnd:Pla175_42350"/>
<dbReference type="RefSeq" id="WP_231954001.1">
    <property type="nucleotide sequence ID" value="NZ_CP036291.1"/>
</dbReference>
<dbReference type="AlphaFoldDB" id="A0A518DHA3"/>
<protein>
    <submittedName>
        <fullName evidence="3">Uncharacterized protein</fullName>
    </submittedName>
</protein>